<proteinExistence type="predicted"/>
<dbReference type="EMBL" id="CP006955">
    <property type="protein sequence ID" value="AHG84666.1"/>
    <property type="molecule type" value="Genomic_DNA"/>
</dbReference>
<dbReference type="Proteomes" id="UP000019092">
    <property type="component" value="Chromosome"/>
</dbReference>
<evidence type="ECO:0000313" key="2">
    <source>
        <dbReference type="Proteomes" id="UP000019092"/>
    </source>
</evidence>
<name>A0ABM5PE74_BIBTR</name>
<reference evidence="1 2" key="1">
    <citation type="submission" date="2013-12" db="EMBL/GenBank/DDBJ databases">
        <title>Annotation of the Bibersteinia trehalosi USDA-ARS-USMARC-189 complete genome.</title>
        <authorList>
            <person name="Harhay G.P."/>
            <person name="McVey S."/>
            <person name="Clawson M.L."/>
            <person name="Bono J."/>
            <person name="Heaton M.P."/>
            <person name="Chitko-Mckown C.G."/>
            <person name="Harhay D.M."/>
            <person name="Smith T.P.L."/>
        </authorList>
    </citation>
    <scope>NUCLEOTIDE SEQUENCE [LARGE SCALE GENOMIC DNA]</scope>
    <source>
        <strain evidence="1 2">USDA-ARS-USMARC-189</strain>
    </source>
</reference>
<organism evidence="1 2">
    <name type="scientific">Bibersteinia trehalosi USDA-ARS-USMARC-189</name>
    <dbReference type="NCBI Taxonomy" id="1263831"/>
    <lineage>
        <taxon>Bacteria</taxon>
        <taxon>Pseudomonadati</taxon>
        <taxon>Pseudomonadota</taxon>
        <taxon>Gammaproteobacteria</taxon>
        <taxon>Pasteurellales</taxon>
        <taxon>Pasteurellaceae</taxon>
        <taxon>Bibersteinia</taxon>
    </lineage>
</organism>
<protein>
    <submittedName>
        <fullName evidence="1">ABC superfamily ATP binding cassette transporter</fullName>
    </submittedName>
</protein>
<evidence type="ECO:0000313" key="1">
    <source>
        <dbReference type="EMBL" id="AHG84666.1"/>
    </source>
</evidence>
<accession>A0ABM5PE74</accession>
<sequence>MHSAGELMQLLKDELPESTVIFISHQQGIARFADIEVDLTQFKSTNQAV</sequence>
<keyword evidence="2" id="KW-1185">Reference proteome</keyword>
<gene>
    <name evidence="1" type="ORF">F543_18050</name>
</gene>